<evidence type="ECO:0000313" key="1">
    <source>
        <dbReference type="EMBL" id="SVC67031.1"/>
    </source>
</evidence>
<dbReference type="InterPro" id="IPR006311">
    <property type="entry name" value="TAT_signal"/>
</dbReference>
<proteinExistence type="predicted"/>
<gene>
    <name evidence="1" type="ORF">METZ01_LOCUS319885</name>
</gene>
<feature type="non-terminal residue" evidence="1">
    <location>
        <position position="176"/>
    </location>
</feature>
<dbReference type="AlphaFoldDB" id="A0A382P5C0"/>
<dbReference type="Gene3D" id="3.90.1300.10">
    <property type="entry name" value="Amidase signature (AS) domain"/>
    <property type="match status" value="1"/>
</dbReference>
<accession>A0A382P5C0</accession>
<organism evidence="1">
    <name type="scientific">marine metagenome</name>
    <dbReference type="NCBI Taxonomy" id="408172"/>
    <lineage>
        <taxon>unclassified sequences</taxon>
        <taxon>metagenomes</taxon>
        <taxon>ecological metagenomes</taxon>
    </lineage>
</organism>
<dbReference type="SUPFAM" id="SSF75304">
    <property type="entry name" value="Amidase signature (AS) enzymes"/>
    <property type="match status" value="1"/>
</dbReference>
<dbReference type="PROSITE" id="PS51318">
    <property type="entry name" value="TAT"/>
    <property type="match status" value="1"/>
</dbReference>
<sequence length="176" mass="18921">MSMSSDDTLGMESGLERRSFLKMAAGVAIGVGATPTDSSPDTNVREVVAGLEKGLLQEVLNPLGNGESPCLQFQANPGGTGALLDKLWGADGGSPSQMSEIGIDPWTGTLPTDQTEIAFLPVYRLAALIRQRKISSVELTEIYLDRMKKFDPMLLCAVTILEDRAYDEAQRADSEL</sequence>
<name>A0A382P5C0_9ZZZZ</name>
<dbReference type="InterPro" id="IPR036928">
    <property type="entry name" value="AS_sf"/>
</dbReference>
<reference evidence="1" key="1">
    <citation type="submission" date="2018-05" db="EMBL/GenBank/DDBJ databases">
        <authorList>
            <person name="Lanie J.A."/>
            <person name="Ng W.-L."/>
            <person name="Kazmierczak K.M."/>
            <person name="Andrzejewski T.M."/>
            <person name="Davidsen T.M."/>
            <person name="Wayne K.J."/>
            <person name="Tettelin H."/>
            <person name="Glass J.I."/>
            <person name="Rusch D."/>
            <person name="Podicherti R."/>
            <person name="Tsui H.-C.T."/>
            <person name="Winkler M.E."/>
        </authorList>
    </citation>
    <scope>NUCLEOTIDE SEQUENCE</scope>
</reference>
<protein>
    <submittedName>
        <fullName evidence="1">Uncharacterized protein</fullName>
    </submittedName>
</protein>
<dbReference type="EMBL" id="UINC01104118">
    <property type="protein sequence ID" value="SVC67031.1"/>
    <property type="molecule type" value="Genomic_DNA"/>
</dbReference>